<proteinExistence type="predicted"/>
<dbReference type="EnsemblPlants" id="AUR62034350-RA">
    <property type="protein sequence ID" value="AUR62034350-RA:cds"/>
    <property type="gene ID" value="AUR62034350"/>
</dbReference>
<dbReference type="OMA" id="EPMWINI"/>
<sequence length="378" mass="43201">MLLNIIKGPTCFQDIRTVDGIICATYKETCYFLGLLDGDNEWNEVLKEAATWSNAPQLRELYVTILLFCEVSEPKTLWEEHWQNLSDDIQYRQRRRLGIEGLCLAEDEIQNYSLYEFEQILKRGNRSLKEFPGIPFPDMTHLEDIGNRMIMEEQNYDTCTLTQESNHLQRGDGKLPAIAKEGEDEPMWINIPDDLLIKAGEVSIEEMVECVYLDLLQEYTNPTYLQQRAILASKNDLVDKINDQILKMILGEEKVYKSANRVCPLTRTGVNVEALYPTEFLNTLQLPGIPNHELKLKVGCLVILLRNIDHSRGLCNGTRLIIVTRLEKRVIQAKVITGTHVGKKVPISRVEMSPSDTVAIHLKAEAISSKTMFCNDNK</sequence>
<reference evidence="2" key="1">
    <citation type="journal article" date="2017" name="Nature">
        <title>The genome of Chenopodium quinoa.</title>
        <authorList>
            <person name="Jarvis D.E."/>
            <person name="Ho Y.S."/>
            <person name="Lightfoot D.J."/>
            <person name="Schmoeckel S.M."/>
            <person name="Li B."/>
            <person name="Borm T.J.A."/>
            <person name="Ohyanagi H."/>
            <person name="Mineta K."/>
            <person name="Michell C.T."/>
            <person name="Saber N."/>
            <person name="Kharbatia N.M."/>
            <person name="Rupper R.R."/>
            <person name="Sharp A.R."/>
            <person name="Dally N."/>
            <person name="Boughton B.A."/>
            <person name="Woo Y.H."/>
            <person name="Gao G."/>
            <person name="Schijlen E.G.W.M."/>
            <person name="Guo X."/>
            <person name="Momin A.A."/>
            <person name="Negrao S."/>
            <person name="Al-Babili S."/>
            <person name="Gehring C."/>
            <person name="Roessner U."/>
            <person name="Jung C."/>
            <person name="Murphy K."/>
            <person name="Arold S.T."/>
            <person name="Gojobori T."/>
            <person name="van der Linden C.G."/>
            <person name="van Loo E.N."/>
            <person name="Jellen E.N."/>
            <person name="Maughan P.J."/>
            <person name="Tester M."/>
        </authorList>
    </citation>
    <scope>NUCLEOTIDE SEQUENCE [LARGE SCALE GENOMIC DNA]</scope>
    <source>
        <strain evidence="2">cv. PI 614886</strain>
    </source>
</reference>
<dbReference type="Proteomes" id="UP000596660">
    <property type="component" value="Unplaced"/>
</dbReference>
<dbReference type="Gramene" id="AUR62034350-RA">
    <property type="protein sequence ID" value="AUR62034350-RA:cds"/>
    <property type="gene ID" value="AUR62034350"/>
</dbReference>
<organism evidence="2 3">
    <name type="scientific">Chenopodium quinoa</name>
    <name type="common">Quinoa</name>
    <dbReference type="NCBI Taxonomy" id="63459"/>
    <lineage>
        <taxon>Eukaryota</taxon>
        <taxon>Viridiplantae</taxon>
        <taxon>Streptophyta</taxon>
        <taxon>Embryophyta</taxon>
        <taxon>Tracheophyta</taxon>
        <taxon>Spermatophyta</taxon>
        <taxon>Magnoliopsida</taxon>
        <taxon>eudicotyledons</taxon>
        <taxon>Gunneridae</taxon>
        <taxon>Pentapetalae</taxon>
        <taxon>Caryophyllales</taxon>
        <taxon>Chenopodiaceae</taxon>
        <taxon>Chenopodioideae</taxon>
        <taxon>Atripliceae</taxon>
        <taxon>Chenopodium</taxon>
    </lineage>
</organism>
<accession>A0A803MS91</accession>
<feature type="domain" description="DNA helicase Pif1-like 2B" evidence="1">
    <location>
        <begin position="279"/>
        <end position="323"/>
    </location>
</feature>
<evidence type="ECO:0000313" key="3">
    <source>
        <dbReference type="Proteomes" id="UP000596660"/>
    </source>
</evidence>
<dbReference type="PANTHER" id="PTHR10492">
    <property type="match status" value="1"/>
</dbReference>
<protein>
    <recommendedName>
        <fullName evidence="1">DNA helicase Pif1-like 2B domain-containing protein</fullName>
    </recommendedName>
</protein>
<keyword evidence="3" id="KW-1185">Reference proteome</keyword>
<name>A0A803MS91_CHEQI</name>
<dbReference type="PANTHER" id="PTHR10492:SF90">
    <property type="entry name" value="ATP-DEPENDENT DNA HELICASE"/>
    <property type="match status" value="1"/>
</dbReference>
<dbReference type="InterPro" id="IPR027417">
    <property type="entry name" value="P-loop_NTPase"/>
</dbReference>
<evidence type="ECO:0000259" key="1">
    <source>
        <dbReference type="Pfam" id="PF21530"/>
    </source>
</evidence>
<dbReference type="Pfam" id="PF21530">
    <property type="entry name" value="Pif1_2B_dom"/>
    <property type="match status" value="1"/>
</dbReference>
<evidence type="ECO:0000313" key="2">
    <source>
        <dbReference type="EnsemblPlants" id="AUR62034350-RA:cds"/>
    </source>
</evidence>
<dbReference type="InterPro" id="IPR049163">
    <property type="entry name" value="Pif1-like_2B_dom"/>
</dbReference>
<dbReference type="AlphaFoldDB" id="A0A803MS91"/>
<dbReference type="SUPFAM" id="SSF52540">
    <property type="entry name" value="P-loop containing nucleoside triphosphate hydrolases"/>
    <property type="match status" value="1"/>
</dbReference>
<reference evidence="2" key="2">
    <citation type="submission" date="2021-03" db="UniProtKB">
        <authorList>
            <consortium name="EnsemblPlants"/>
        </authorList>
    </citation>
    <scope>IDENTIFICATION</scope>
</reference>